<protein>
    <submittedName>
        <fullName evidence="2">Uncharacterized protein</fullName>
    </submittedName>
</protein>
<dbReference type="OrthoDB" id="1913905at2759"/>
<dbReference type="eggNOG" id="ENOG502T1TI">
    <property type="taxonomic scope" value="Eukaryota"/>
</dbReference>
<evidence type="ECO:0000313" key="3">
    <source>
        <dbReference type="Proteomes" id="UP000017836"/>
    </source>
</evidence>
<evidence type="ECO:0000313" key="2">
    <source>
        <dbReference type="EMBL" id="ERM96613.1"/>
    </source>
</evidence>
<dbReference type="Gramene" id="ERM96613">
    <property type="protein sequence ID" value="ERM96613"/>
    <property type="gene ID" value="AMTR_s00001p00271500"/>
</dbReference>
<accession>W1NM58</accession>
<sequence length="142" mass="16019">MAALINRSLSPFPSSSELVNPLPLTKPRACSIIAMANPRDQSLPNQKSSTEIMRSTMINSDSKQPWWTPLFKMNWNPSPGNSRKTEIQAPDLPENRPKGQLRRSVLTAEKAKLLRKEIRATETWHDLMYHSAIASRLASPDQ</sequence>
<reference evidence="3" key="1">
    <citation type="journal article" date="2013" name="Science">
        <title>The Amborella genome and the evolution of flowering plants.</title>
        <authorList>
            <consortium name="Amborella Genome Project"/>
        </authorList>
    </citation>
    <scope>NUCLEOTIDE SEQUENCE [LARGE SCALE GENOMIC DNA]</scope>
</reference>
<gene>
    <name evidence="2" type="ORF">AMTR_s00001p00271500</name>
</gene>
<dbReference type="KEGG" id="atr:18424548"/>
<dbReference type="EMBL" id="KI397142">
    <property type="protein sequence ID" value="ERM96613.1"/>
    <property type="molecule type" value="Genomic_DNA"/>
</dbReference>
<dbReference type="PANTHER" id="PTHR34198:SF1">
    <property type="entry name" value="OS01G0104300 PROTEIN"/>
    <property type="match status" value="1"/>
</dbReference>
<dbReference type="Proteomes" id="UP000017836">
    <property type="component" value="Unassembled WGS sequence"/>
</dbReference>
<feature type="region of interest" description="Disordered" evidence="1">
    <location>
        <begin position="70"/>
        <end position="102"/>
    </location>
</feature>
<dbReference type="AlphaFoldDB" id="W1NM58"/>
<organism evidence="2 3">
    <name type="scientific">Amborella trichopoda</name>
    <dbReference type="NCBI Taxonomy" id="13333"/>
    <lineage>
        <taxon>Eukaryota</taxon>
        <taxon>Viridiplantae</taxon>
        <taxon>Streptophyta</taxon>
        <taxon>Embryophyta</taxon>
        <taxon>Tracheophyta</taxon>
        <taxon>Spermatophyta</taxon>
        <taxon>Magnoliopsida</taxon>
        <taxon>Amborellales</taxon>
        <taxon>Amborellaceae</taxon>
        <taxon>Amborella</taxon>
    </lineage>
</organism>
<proteinExistence type="predicted"/>
<evidence type="ECO:0000256" key="1">
    <source>
        <dbReference type="SAM" id="MobiDB-lite"/>
    </source>
</evidence>
<dbReference type="PANTHER" id="PTHR34198">
    <property type="entry name" value="OS01G0175100 PROTEIN"/>
    <property type="match status" value="1"/>
</dbReference>
<name>W1NM58_AMBTC</name>
<dbReference type="HOGENOM" id="CLU_1818385_0_0_1"/>
<keyword evidence="3" id="KW-1185">Reference proteome</keyword>